<feature type="compositionally biased region" description="Basic and acidic residues" evidence="2">
    <location>
        <begin position="170"/>
        <end position="198"/>
    </location>
</feature>
<dbReference type="Gene3D" id="3.40.50.200">
    <property type="entry name" value="Peptidase S8/S53 domain"/>
    <property type="match status" value="1"/>
</dbReference>
<dbReference type="PROSITE" id="PS00136">
    <property type="entry name" value="SUBTILASE_ASP"/>
    <property type="match status" value="1"/>
</dbReference>
<dbReference type="GO" id="GO:0006508">
    <property type="term" value="P:proteolysis"/>
    <property type="evidence" value="ECO:0007669"/>
    <property type="project" value="InterPro"/>
</dbReference>
<dbReference type="InterPro" id="IPR036852">
    <property type="entry name" value="Peptidase_S8/S53_dom_sf"/>
</dbReference>
<keyword evidence="5" id="KW-1185">Reference proteome</keyword>
<dbReference type="GO" id="GO:0004252">
    <property type="term" value="F:serine-type endopeptidase activity"/>
    <property type="evidence" value="ECO:0007669"/>
    <property type="project" value="InterPro"/>
</dbReference>
<dbReference type="SUPFAM" id="SSF52743">
    <property type="entry name" value="Subtilisin-like"/>
    <property type="match status" value="1"/>
</dbReference>
<evidence type="ECO:0000259" key="3">
    <source>
        <dbReference type="Pfam" id="PF00082"/>
    </source>
</evidence>
<sequence>MADVASHSQTLSALTLLAGQQQAYSSNKRATGEQLALWLKRYENWDENSETTCLHTAATCIFDNEVKRIEFFTKICDVVPRDMFFVRDTKRRTALHRAVEYECCCNSQVEVVKEILRSCPDLLDEPIQDPDDFNRTFSVHQYHQHTRRIFLESRRRAQDLAVQEPTAAPKRVENKHARGVDPKKDAKRIVTRTEKSGSEKTSVGPSPGVKRRGSIAATPQGASTPVQSPSLTPITRVKTGTATRADVVQKPGSKEKEMEDAARTISNLLKLESLWKLSPEKAADSLRLPDDPDKEFWFDFRPPNTVSQDDFKKYFGHLQFDTALQYVGFPMVRLKRGREQPDDMTFFFDWLRGKSVTRIIKFGVEDMEKPSHSDEATEECLKDLGVEILDWRRLNLDALSLCKIGTHLREVHLQWSGSNSILRAWSEKEGLASIPTLEVIHLFQHEGLESRERTIENLNAFEKRLHNSWPEGYPKPQATNPTLPLVEVALIDAGVDIMHPDLNDARVRNSKKLQIKPDSAVQAINYAAKRGSQIICISWTIKPPEEPLRNQFDTAIFNAIGKHGCLIFCAASDQGQSVDVSYPHASSHHCFRVGAAKATGNIVDTVGDSQPVDIIFPGHEVVNDSNEAKTQLEKFDAHPGSSVANGLAAGLAALVIQCVKLGALYTREYRKLEPKVAINYSHISIDEEDLKKIRSRAQMS</sequence>
<evidence type="ECO:0000313" key="4">
    <source>
        <dbReference type="EMBL" id="KAF5686700.1"/>
    </source>
</evidence>
<evidence type="ECO:0000313" key="5">
    <source>
        <dbReference type="Proteomes" id="UP000562682"/>
    </source>
</evidence>
<protein>
    <recommendedName>
        <fullName evidence="3">Peptidase S8/S53 domain-containing protein</fullName>
    </recommendedName>
</protein>
<evidence type="ECO:0000256" key="2">
    <source>
        <dbReference type="SAM" id="MobiDB-lite"/>
    </source>
</evidence>
<reference evidence="4 5" key="1">
    <citation type="submission" date="2020-05" db="EMBL/GenBank/DDBJ databases">
        <title>Identification and distribution of gene clusters putatively required for synthesis of sphingolipid metabolism inhibitors in phylogenetically diverse species of the filamentous fungus Fusarium.</title>
        <authorList>
            <person name="Kim H.-S."/>
            <person name="Busman M."/>
            <person name="Brown D.W."/>
            <person name="Divon H."/>
            <person name="Uhlig S."/>
            <person name="Proctor R.H."/>
        </authorList>
    </citation>
    <scope>NUCLEOTIDE SEQUENCE [LARGE SCALE GENOMIC DNA]</scope>
    <source>
        <strain evidence="4 5">NRRL 25311</strain>
    </source>
</reference>
<name>A0A8H5UF97_9HYPO</name>
<keyword evidence="1" id="KW-0378">Hydrolase</keyword>
<dbReference type="EMBL" id="JAAOAK010000142">
    <property type="protein sequence ID" value="KAF5686700.1"/>
    <property type="molecule type" value="Genomic_DNA"/>
</dbReference>
<feature type="region of interest" description="Disordered" evidence="2">
    <location>
        <begin position="160"/>
        <end position="232"/>
    </location>
</feature>
<proteinExistence type="predicted"/>
<dbReference type="InterPro" id="IPR023827">
    <property type="entry name" value="Peptidase_S8_Asp-AS"/>
</dbReference>
<feature type="domain" description="Peptidase S8/S53" evidence="3">
    <location>
        <begin position="517"/>
        <end position="657"/>
    </location>
</feature>
<gene>
    <name evidence="4" type="ORF">FDENT_5704</name>
</gene>
<dbReference type="InterPro" id="IPR000209">
    <property type="entry name" value="Peptidase_S8/S53_dom"/>
</dbReference>
<dbReference type="Pfam" id="PF00082">
    <property type="entry name" value="Peptidase_S8"/>
    <property type="match status" value="1"/>
</dbReference>
<organism evidence="4 5">
    <name type="scientific">Fusarium denticulatum</name>
    <dbReference type="NCBI Taxonomy" id="48507"/>
    <lineage>
        <taxon>Eukaryota</taxon>
        <taxon>Fungi</taxon>
        <taxon>Dikarya</taxon>
        <taxon>Ascomycota</taxon>
        <taxon>Pezizomycotina</taxon>
        <taxon>Sordariomycetes</taxon>
        <taxon>Hypocreomycetidae</taxon>
        <taxon>Hypocreales</taxon>
        <taxon>Nectriaceae</taxon>
        <taxon>Fusarium</taxon>
        <taxon>Fusarium fujikuroi species complex</taxon>
    </lineage>
</organism>
<dbReference type="Proteomes" id="UP000562682">
    <property type="component" value="Unassembled WGS sequence"/>
</dbReference>
<evidence type="ECO:0000256" key="1">
    <source>
        <dbReference type="ARBA" id="ARBA00022801"/>
    </source>
</evidence>
<comment type="caution">
    <text evidence="4">The sequence shown here is derived from an EMBL/GenBank/DDBJ whole genome shotgun (WGS) entry which is preliminary data.</text>
</comment>
<feature type="compositionally biased region" description="Polar residues" evidence="2">
    <location>
        <begin position="220"/>
        <end position="232"/>
    </location>
</feature>
<accession>A0A8H5UF97</accession>
<dbReference type="AlphaFoldDB" id="A0A8H5UF97"/>